<accession>A0A1R1EEL2</accession>
<evidence type="ECO:0000256" key="4">
    <source>
        <dbReference type="ARBA" id="ARBA00023136"/>
    </source>
</evidence>
<comment type="caution">
    <text evidence="7">The sequence shown here is derived from an EMBL/GenBank/DDBJ whole genome shotgun (WGS) entry which is preliminary data.</text>
</comment>
<organism evidence="7 8">
    <name type="scientific">Paenibacillus rhizosphaerae</name>
    <dbReference type="NCBI Taxonomy" id="297318"/>
    <lineage>
        <taxon>Bacteria</taxon>
        <taxon>Bacillati</taxon>
        <taxon>Bacillota</taxon>
        <taxon>Bacilli</taxon>
        <taxon>Bacillales</taxon>
        <taxon>Paenibacillaceae</taxon>
        <taxon>Paenibacillus</taxon>
    </lineage>
</organism>
<evidence type="ECO:0000256" key="1">
    <source>
        <dbReference type="ARBA" id="ARBA00004141"/>
    </source>
</evidence>
<keyword evidence="4 5" id="KW-0472">Membrane</keyword>
<keyword evidence="2 5" id="KW-0812">Transmembrane</keyword>
<evidence type="ECO:0000256" key="2">
    <source>
        <dbReference type="ARBA" id="ARBA00022692"/>
    </source>
</evidence>
<reference evidence="7 8" key="1">
    <citation type="submission" date="2016-11" db="EMBL/GenBank/DDBJ databases">
        <title>Paenibacillus species isolates.</title>
        <authorList>
            <person name="Beno S.M."/>
        </authorList>
    </citation>
    <scope>NUCLEOTIDE SEQUENCE [LARGE SCALE GENOMIC DNA]</scope>
    <source>
        <strain evidence="7 8">FSL R5-0378</strain>
    </source>
</reference>
<evidence type="ECO:0000313" key="7">
    <source>
        <dbReference type="EMBL" id="OMF50273.1"/>
    </source>
</evidence>
<protein>
    <recommendedName>
        <fullName evidence="6">Methylamine utilisation protein MauE domain-containing protein</fullName>
    </recommendedName>
</protein>
<feature type="transmembrane region" description="Helical" evidence="5">
    <location>
        <begin position="21"/>
        <end position="53"/>
    </location>
</feature>
<dbReference type="STRING" id="297318.BK138_28350"/>
<evidence type="ECO:0000313" key="8">
    <source>
        <dbReference type="Proteomes" id="UP000187172"/>
    </source>
</evidence>
<comment type="subcellular location">
    <subcellularLocation>
        <location evidence="1">Membrane</location>
        <topology evidence="1">Multi-pass membrane protein</topology>
    </subcellularLocation>
</comment>
<sequence>MSVLFFLPFYMKLRSFEGLKVEIYSYGVLPAFLLPLAAITVLVVEFLLFLFFATGWADGWKHLMGIGMLAAFTWLTWRKKKNTGVGTCACFGNIGFLNRFPIYRNFALMIFLLIDASFNRERGDVYSMIYSLVFVMALSFSIEVVQLLRKRNEA</sequence>
<dbReference type="Proteomes" id="UP000187172">
    <property type="component" value="Unassembled WGS sequence"/>
</dbReference>
<evidence type="ECO:0000259" key="6">
    <source>
        <dbReference type="Pfam" id="PF07291"/>
    </source>
</evidence>
<dbReference type="InterPro" id="IPR009908">
    <property type="entry name" value="Methylamine_util_MauE"/>
</dbReference>
<dbReference type="GO" id="GO:0016020">
    <property type="term" value="C:membrane"/>
    <property type="evidence" value="ECO:0007669"/>
    <property type="project" value="UniProtKB-SubCell"/>
</dbReference>
<feature type="transmembrane region" description="Helical" evidence="5">
    <location>
        <begin position="59"/>
        <end position="77"/>
    </location>
</feature>
<proteinExistence type="predicted"/>
<evidence type="ECO:0000256" key="3">
    <source>
        <dbReference type="ARBA" id="ARBA00022989"/>
    </source>
</evidence>
<dbReference type="AlphaFoldDB" id="A0A1R1EEL2"/>
<dbReference type="EMBL" id="MRTP01000012">
    <property type="protein sequence ID" value="OMF50273.1"/>
    <property type="molecule type" value="Genomic_DNA"/>
</dbReference>
<name>A0A1R1EEL2_9BACL</name>
<keyword evidence="8" id="KW-1185">Reference proteome</keyword>
<feature type="transmembrane region" description="Helical" evidence="5">
    <location>
        <begin position="125"/>
        <end position="148"/>
    </location>
</feature>
<keyword evidence="3 5" id="KW-1133">Transmembrane helix</keyword>
<evidence type="ECO:0000256" key="5">
    <source>
        <dbReference type="SAM" id="Phobius"/>
    </source>
</evidence>
<feature type="domain" description="Methylamine utilisation protein MauE" evidence="6">
    <location>
        <begin position="2"/>
        <end position="114"/>
    </location>
</feature>
<gene>
    <name evidence="7" type="ORF">BK138_28350</name>
</gene>
<dbReference type="GO" id="GO:0030416">
    <property type="term" value="P:methylamine metabolic process"/>
    <property type="evidence" value="ECO:0007669"/>
    <property type="project" value="InterPro"/>
</dbReference>
<dbReference type="Pfam" id="PF07291">
    <property type="entry name" value="MauE"/>
    <property type="match status" value="1"/>
</dbReference>